<reference evidence="6" key="3">
    <citation type="journal article" date="2019" name="Int. J. Syst. Evol. Microbiol.">
        <title>The Global Catalogue of Microorganisms (GCM) 10K type strain sequencing project: providing services to taxonomists for standard genome sequencing and annotation.</title>
        <authorList>
            <consortium name="The Broad Institute Genomics Platform"/>
            <consortium name="The Broad Institute Genome Sequencing Center for Infectious Disease"/>
            <person name="Wu L."/>
            <person name="Ma J."/>
        </authorList>
    </citation>
    <scope>NUCLEOTIDE SEQUENCE [LARGE SCALE GENOMIC DNA]</scope>
    <source>
        <strain evidence="6">KCTC 62575</strain>
    </source>
</reference>
<reference evidence="3" key="1">
    <citation type="journal article" date="2014" name="Int. J. Syst. Evol. Microbiol.">
        <title>Complete genome of a new Firmicutes species belonging to the dominant human colonic microbiota ('Ruminococcus bicirculans') reveals two chromosomes and a selective capacity to utilize plant glucans.</title>
        <authorList>
            <consortium name="NISC Comparative Sequencing Program"/>
            <person name="Wegmann U."/>
            <person name="Louis P."/>
            <person name="Goesmann A."/>
            <person name="Henrissat B."/>
            <person name="Duncan S.H."/>
            <person name="Flint H.J."/>
        </authorList>
    </citation>
    <scope>NUCLEOTIDE SEQUENCE</scope>
    <source>
        <strain evidence="3">KCTC 62575</strain>
    </source>
</reference>
<evidence type="ECO:0000313" key="6">
    <source>
        <dbReference type="Proteomes" id="UP001595455"/>
    </source>
</evidence>
<dbReference type="EMBL" id="PYIX02000023">
    <property type="protein sequence ID" value="RFC82994.1"/>
    <property type="molecule type" value="Genomic_DNA"/>
</dbReference>
<dbReference type="GO" id="GO:0016020">
    <property type="term" value="C:membrane"/>
    <property type="evidence" value="ECO:0007669"/>
    <property type="project" value="InterPro"/>
</dbReference>
<dbReference type="EMBL" id="JBHRSF010000067">
    <property type="protein sequence ID" value="MFC2996381.1"/>
    <property type="molecule type" value="Genomic_DNA"/>
</dbReference>
<protein>
    <submittedName>
        <fullName evidence="4">Carbohydrate porin</fullName>
    </submittedName>
</protein>
<sequence>MKSHTSCLYSCISLVACAIYAQHALAASSTEPWMLGDWDGERSALVEQGYDFTFDYTGEMANILDSKKTTKNGTEFSGQLGLGAHLDLNKILGWQDTDAQITITYRDGKNLTNTAPALEGQISSVQEVWGREQTWRLTNFWIRKKIHDQALDIKIGRFGEAEDFNSFACDFQNLALCGSQMGNWAGDQWFNWPVSQWAARVKYNFTPDFYTQIGVFEYNPENLERGKGFNLSTDESKGALIPVEMVWTPSIGAQHLSGEYRIGYYFSTADANELDGHGQALETTDHKKGGWISGKQKLISHRFDSERGLTASASAVFFDSKTNVISNMQNLAFSYLGAWSTRPKDEIAIGFARIHKNAEGFSNEYNSELYYGIHLTDWFTLRPNVQYIKNVGAVSNGNNTWVAGIKFNTTF</sequence>
<dbReference type="AlphaFoldDB" id="A0A371YNR4"/>
<feature type="chain" id="PRO_5016482413" evidence="2">
    <location>
        <begin position="27"/>
        <end position="411"/>
    </location>
</feature>
<dbReference type="Proteomes" id="UP001595455">
    <property type="component" value="Unassembled WGS sequence"/>
</dbReference>
<dbReference type="Proteomes" id="UP000240957">
    <property type="component" value="Unassembled WGS sequence"/>
</dbReference>
<dbReference type="Gene3D" id="2.40.160.180">
    <property type="entry name" value="Carbohydrate-selective porin OprB"/>
    <property type="match status" value="1"/>
</dbReference>
<reference evidence="3" key="4">
    <citation type="submission" date="2024-09" db="EMBL/GenBank/DDBJ databases">
        <authorList>
            <person name="Sun Q."/>
            <person name="Mori K."/>
        </authorList>
    </citation>
    <scope>NUCLEOTIDE SEQUENCE</scope>
    <source>
        <strain evidence="3">KCTC 62575</strain>
    </source>
</reference>
<keyword evidence="2" id="KW-0732">Signal</keyword>
<evidence type="ECO:0000256" key="1">
    <source>
        <dbReference type="ARBA" id="ARBA00008769"/>
    </source>
</evidence>
<dbReference type="GO" id="GO:0008643">
    <property type="term" value="P:carbohydrate transport"/>
    <property type="evidence" value="ECO:0007669"/>
    <property type="project" value="InterPro"/>
</dbReference>
<dbReference type="InterPro" id="IPR007049">
    <property type="entry name" value="Carb-sel_porin_OprB"/>
</dbReference>
<comment type="caution">
    <text evidence="4">The sequence shown here is derived from an EMBL/GenBank/DDBJ whole genome shotgun (WGS) entry which is preliminary data.</text>
</comment>
<keyword evidence="6" id="KW-1185">Reference proteome</keyword>
<gene>
    <name evidence="3" type="ORF">ACFODO_14130</name>
    <name evidence="4" type="ORF">C9E89_013360</name>
</gene>
<dbReference type="OrthoDB" id="545475at2"/>
<accession>A0A371YNR4</accession>
<dbReference type="PANTHER" id="PTHR37944">
    <property type="entry name" value="PORIN B"/>
    <property type="match status" value="1"/>
</dbReference>
<name>A0A371YNR4_9GAMM</name>
<dbReference type="InterPro" id="IPR038673">
    <property type="entry name" value="OprB_sf"/>
</dbReference>
<dbReference type="GO" id="GO:0015288">
    <property type="term" value="F:porin activity"/>
    <property type="evidence" value="ECO:0007669"/>
    <property type="project" value="InterPro"/>
</dbReference>
<evidence type="ECO:0000256" key="2">
    <source>
        <dbReference type="RuleBase" id="RU363072"/>
    </source>
</evidence>
<evidence type="ECO:0000313" key="4">
    <source>
        <dbReference type="EMBL" id="RFC82994.1"/>
    </source>
</evidence>
<dbReference type="Pfam" id="PF04966">
    <property type="entry name" value="OprB"/>
    <property type="match status" value="1"/>
</dbReference>
<evidence type="ECO:0000313" key="5">
    <source>
        <dbReference type="Proteomes" id="UP000240957"/>
    </source>
</evidence>
<comment type="similarity">
    <text evidence="1 2">Belongs to the OprB family.</text>
</comment>
<evidence type="ECO:0000313" key="3">
    <source>
        <dbReference type="EMBL" id="MFC2996381.1"/>
    </source>
</evidence>
<organism evidence="4 5">
    <name type="scientific">Acinetobacter sichuanensis</name>
    <dbReference type="NCBI Taxonomy" id="2136183"/>
    <lineage>
        <taxon>Bacteria</taxon>
        <taxon>Pseudomonadati</taxon>
        <taxon>Pseudomonadota</taxon>
        <taxon>Gammaproteobacteria</taxon>
        <taxon>Moraxellales</taxon>
        <taxon>Moraxellaceae</taxon>
        <taxon>Acinetobacter</taxon>
    </lineage>
</organism>
<dbReference type="InterPro" id="IPR052932">
    <property type="entry name" value="OprB_Porin"/>
</dbReference>
<dbReference type="PROSITE" id="PS51257">
    <property type="entry name" value="PROKAR_LIPOPROTEIN"/>
    <property type="match status" value="1"/>
</dbReference>
<dbReference type="RefSeq" id="WP_107008840.1">
    <property type="nucleotide sequence ID" value="NZ_JBHRSF010000067.1"/>
</dbReference>
<dbReference type="PANTHER" id="PTHR37944:SF1">
    <property type="entry name" value="PORIN B"/>
    <property type="match status" value="1"/>
</dbReference>
<feature type="signal peptide" evidence="2">
    <location>
        <begin position="1"/>
        <end position="26"/>
    </location>
</feature>
<proteinExistence type="inferred from homology"/>
<reference evidence="4 5" key="2">
    <citation type="submission" date="2018-08" db="EMBL/GenBank/DDBJ databases">
        <title>The draft genome of Acinetobacter sichuanensis strain WCHAc060041.</title>
        <authorList>
            <person name="Qin J."/>
            <person name="Feng Y."/>
            <person name="Zong Z."/>
        </authorList>
    </citation>
    <scope>NUCLEOTIDE SEQUENCE [LARGE SCALE GENOMIC DNA]</scope>
    <source>
        <strain evidence="4 5">WCHAc060041</strain>
    </source>
</reference>